<dbReference type="Gene3D" id="3.30.70.920">
    <property type="match status" value="1"/>
</dbReference>
<comment type="subcellular location">
    <subcellularLocation>
        <location evidence="1">Cytoplasm</location>
    </subcellularLocation>
</comment>
<dbReference type="Pfam" id="PF03927">
    <property type="entry name" value="NapD"/>
    <property type="match status" value="1"/>
</dbReference>
<dbReference type="InterPro" id="IPR005623">
    <property type="entry name" value="Chaperone_NapD_NO3_reduct"/>
</dbReference>
<comment type="function">
    <text evidence="1">Chaperone for NapA, the catalytic subunit of the periplasmic nitrate reductase. It binds directly and specifically to the twin-arginine signal peptide of NapA, preventing premature interaction with the Tat translocase and premature export.</text>
</comment>
<dbReference type="RefSeq" id="WP_067620542.1">
    <property type="nucleotide sequence ID" value="NZ_MAGO01000015.1"/>
</dbReference>
<comment type="subunit">
    <text evidence="1">Interacts with the cytoplasmic NapA precursor.</text>
</comment>
<dbReference type="GO" id="GO:0051224">
    <property type="term" value="P:negative regulation of protein transport"/>
    <property type="evidence" value="ECO:0007669"/>
    <property type="project" value="UniProtKB-UniRule"/>
</dbReference>
<organism evidence="2 3">
    <name type="scientific">Dissulfuribacter thermophilus</name>
    <dbReference type="NCBI Taxonomy" id="1156395"/>
    <lineage>
        <taxon>Bacteria</taxon>
        <taxon>Pseudomonadati</taxon>
        <taxon>Thermodesulfobacteriota</taxon>
        <taxon>Dissulfuribacteria</taxon>
        <taxon>Dissulfuribacterales</taxon>
        <taxon>Dissulfuribacteraceae</taxon>
        <taxon>Dissulfuribacter</taxon>
    </lineage>
</organism>
<comment type="caution">
    <text evidence="2">The sequence shown here is derived from an EMBL/GenBank/DDBJ whole genome shotgun (WGS) entry which is preliminary data.</text>
</comment>
<sequence length="109" mass="12044">MSVELEEESILEVLSFEVEEKMPIGGFVVTVVPGNGNTVMEQLSGISQCDVYVPADDNGKEVQHEENIVITLDTKTSNEMEGLVEEIKKIDGVISVDLVYLNVEDEIEE</sequence>
<keyword evidence="3" id="KW-1185">Reference proteome</keyword>
<evidence type="ECO:0000256" key="1">
    <source>
        <dbReference type="HAMAP-Rule" id="MF_02200"/>
    </source>
</evidence>
<dbReference type="GO" id="GO:0005737">
    <property type="term" value="C:cytoplasm"/>
    <property type="evidence" value="ECO:0007669"/>
    <property type="project" value="UniProtKB-SubCell"/>
</dbReference>
<dbReference type="Proteomes" id="UP000093080">
    <property type="component" value="Unassembled WGS sequence"/>
</dbReference>
<dbReference type="EMBL" id="MAGO01000015">
    <property type="protein sequence ID" value="OCC14249.1"/>
    <property type="molecule type" value="Genomic_DNA"/>
</dbReference>
<dbReference type="OrthoDB" id="7306089at2"/>
<accession>A0A1B9F2T4</accession>
<dbReference type="HAMAP" id="MF_02200">
    <property type="entry name" value="NapD"/>
    <property type="match status" value="1"/>
</dbReference>
<dbReference type="STRING" id="1156395.DBT_2321"/>
<proteinExistence type="inferred from homology"/>
<evidence type="ECO:0000313" key="2">
    <source>
        <dbReference type="EMBL" id="OCC14249.1"/>
    </source>
</evidence>
<gene>
    <name evidence="1" type="primary">napD</name>
    <name evidence="2" type="ORF">DBT_2321</name>
</gene>
<dbReference type="AlphaFoldDB" id="A0A1B9F2T4"/>
<evidence type="ECO:0000313" key="3">
    <source>
        <dbReference type="Proteomes" id="UP000093080"/>
    </source>
</evidence>
<keyword evidence="1" id="KW-0963">Cytoplasm</keyword>
<dbReference type="GO" id="GO:0005048">
    <property type="term" value="F:signal sequence binding"/>
    <property type="evidence" value="ECO:0007669"/>
    <property type="project" value="UniProtKB-UniRule"/>
</dbReference>
<name>A0A1B9F2T4_9BACT</name>
<protein>
    <recommendedName>
        <fullName evidence="1">Chaperone NapD</fullName>
    </recommendedName>
    <alternativeName>
        <fullName evidence="1">NapA signal peptide-binding chaperone NapD</fullName>
    </alternativeName>
</protein>
<keyword evidence="1" id="KW-0143">Chaperone</keyword>
<comment type="similarity">
    <text evidence="1">Belongs to the NapD family.</text>
</comment>
<reference evidence="2 3" key="1">
    <citation type="submission" date="2016-06" db="EMBL/GenBank/DDBJ databases">
        <title>Respiratory ammonification of nitrate coupled to the oxidation of elemental sulfur in deep-sea autotrophic thermophilic bacteria.</title>
        <authorList>
            <person name="Slobodkina G.B."/>
            <person name="Mardanov A.V."/>
            <person name="Ravin N.V."/>
            <person name="Frolova A.A."/>
            <person name="Viryasiv M.B."/>
            <person name="Chernyh N.A."/>
            <person name="Bonch-Osmolovskaya E.A."/>
            <person name="Slobodkin A.I."/>
        </authorList>
    </citation>
    <scope>NUCLEOTIDE SEQUENCE [LARGE SCALE GENOMIC DNA]</scope>
    <source>
        <strain evidence="2 3">S69</strain>
    </source>
</reference>